<evidence type="ECO:0000313" key="4">
    <source>
        <dbReference type="Proteomes" id="UP000268094"/>
    </source>
</evidence>
<comment type="caution">
    <text evidence="3">The sequence shown here is derived from an EMBL/GenBank/DDBJ whole genome shotgun (WGS) entry which is preliminary data.</text>
</comment>
<dbReference type="OrthoDB" id="5525409at2"/>
<sequence>MSRSDPRQAKPLSSATDDPAGAEAGGTPSALLDLLEEVRSPALVRSDVDLLIAALGRGPGPDEPPRVRADLLLGLMAHDNPVGDYVGRNGKTVRHAARDALLGLGFPYALEVPPELMEPAAPPRPPRTGIGKAGVFALVALALSQTGILAWQVVSSQMDKGYNPRPIWYTPSEFALLGAFIWLPPLVSLCGHVLKRRWLQGIGWLLIAAQALPWLLLAYSAVSHHRPDYLRAISKPWFLSLWALWATRPLPKPPPRTEEVPPPTP</sequence>
<name>A0A3A8HQ07_9BACT</name>
<proteinExistence type="predicted"/>
<dbReference type="RefSeq" id="WP_120545878.1">
    <property type="nucleotide sequence ID" value="NZ_RAVZ01000624.1"/>
</dbReference>
<gene>
    <name evidence="3" type="ORF">D7V88_40875</name>
</gene>
<evidence type="ECO:0000256" key="2">
    <source>
        <dbReference type="SAM" id="Phobius"/>
    </source>
</evidence>
<feature type="transmembrane region" description="Helical" evidence="2">
    <location>
        <begin position="133"/>
        <end position="154"/>
    </location>
</feature>
<organism evidence="3 4">
    <name type="scientific">Corallococcus terminator</name>
    <dbReference type="NCBI Taxonomy" id="2316733"/>
    <lineage>
        <taxon>Bacteria</taxon>
        <taxon>Pseudomonadati</taxon>
        <taxon>Myxococcota</taxon>
        <taxon>Myxococcia</taxon>
        <taxon>Myxococcales</taxon>
        <taxon>Cystobacterineae</taxon>
        <taxon>Myxococcaceae</taxon>
        <taxon>Corallococcus</taxon>
    </lineage>
</organism>
<reference evidence="4" key="1">
    <citation type="submission" date="2018-09" db="EMBL/GenBank/DDBJ databases">
        <authorList>
            <person name="Livingstone P.G."/>
            <person name="Whitworth D.E."/>
        </authorList>
    </citation>
    <scope>NUCLEOTIDE SEQUENCE [LARGE SCALE GENOMIC DNA]</scope>
    <source>
        <strain evidence="4">CA054A</strain>
    </source>
</reference>
<dbReference type="AlphaFoldDB" id="A0A3A8HQ07"/>
<protein>
    <submittedName>
        <fullName evidence="3">Uncharacterized protein</fullName>
    </submittedName>
</protein>
<accession>A0A3A8HQ07</accession>
<keyword evidence="2" id="KW-0472">Membrane</keyword>
<evidence type="ECO:0000313" key="3">
    <source>
        <dbReference type="EMBL" id="RKG67971.1"/>
    </source>
</evidence>
<feature type="region of interest" description="Disordered" evidence="1">
    <location>
        <begin position="1"/>
        <end position="28"/>
    </location>
</feature>
<keyword evidence="2" id="KW-0812">Transmembrane</keyword>
<keyword evidence="4" id="KW-1185">Reference proteome</keyword>
<dbReference type="EMBL" id="RAVZ01000624">
    <property type="protein sequence ID" value="RKG67971.1"/>
    <property type="molecule type" value="Genomic_DNA"/>
</dbReference>
<dbReference type="Proteomes" id="UP000268094">
    <property type="component" value="Unassembled WGS sequence"/>
</dbReference>
<evidence type="ECO:0000256" key="1">
    <source>
        <dbReference type="SAM" id="MobiDB-lite"/>
    </source>
</evidence>
<feature type="transmembrane region" description="Helical" evidence="2">
    <location>
        <begin position="174"/>
        <end position="194"/>
    </location>
</feature>
<feature type="transmembrane region" description="Helical" evidence="2">
    <location>
        <begin position="201"/>
        <end position="222"/>
    </location>
</feature>
<keyword evidence="2" id="KW-1133">Transmembrane helix</keyword>